<comment type="caution">
    <text evidence="8">Lacks conserved residue(s) required for the propagation of feature annotation.</text>
</comment>
<dbReference type="Proteomes" id="UP001221757">
    <property type="component" value="Unassembled WGS sequence"/>
</dbReference>
<dbReference type="Gene3D" id="3.30.40.10">
    <property type="entry name" value="Zinc/RING finger domain, C3HC4 (zinc finger)"/>
    <property type="match status" value="1"/>
</dbReference>
<evidence type="ECO:0000313" key="12">
    <source>
        <dbReference type="Proteomes" id="UP001221757"/>
    </source>
</evidence>
<evidence type="ECO:0000259" key="10">
    <source>
        <dbReference type="PROSITE" id="PS50164"/>
    </source>
</evidence>
<evidence type="ECO:0000313" key="11">
    <source>
        <dbReference type="EMBL" id="KAJ7690641.1"/>
    </source>
</evidence>
<dbReference type="InterPro" id="IPR027520">
    <property type="entry name" value="Slx1"/>
</dbReference>
<keyword evidence="1 8" id="KW-0540">Nuclease</keyword>
<dbReference type="InterPro" id="IPR048749">
    <property type="entry name" value="SLX1_C"/>
</dbReference>
<accession>A0AAD7DGE9</accession>
<keyword evidence="6 8" id="KW-0234">DNA repair</keyword>
<dbReference type="PANTHER" id="PTHR20208:SF10">
    <property type="entry name" value="STRUCTURE-SPECIFIC ENDONUCLEASE SUBUNIT SLX1"/>
    <property type="match status" value="1"/>
</dbReference>
<comment type="subunit">
    <text evidence="8">Forms a heterodimer with SLX4.</text>
</comment>
<gene>
    <name evidence="11" type="ORF">B0H17DRAFT_1064274</name>
</gene>
<dbReference type="PROSITE" id="PS51257">
    <property type="entry name" value="PROKAR_LIPOPROTEIN"/>
    <property type="match status" value="1"/>
</dbReference>
<dbReference type="InterPro" id="IPR013083">
    <property type="entry name" value="Znf_RING/FYVE/PHD"/>
</dbReference>
<feature type="compositionally biased region" description="Basic residues" evidence="9">
    <location>
        <begin position="323"/>
        <end position="339"/>
    </location>
</feature>
<dbReference type="PANTHER" id="PTHR20208">
    <property type="entry name" value="STRUCTURE-SPECIFIC ENDONUCLEASE SUBUNIT SLX1"/>
    <property type="match status" value="1"/>
</dbReference>
<dbReference type="SUPFAM" id="SSF82771">
    <property type="entry name" value="GIY-YIG endonuclease"/>
    <property type="match status" value="1"/>
</dbReference>
<dbReference type="Pfam" id="PF01541">
    <property type="entry name" value="GIY-YIG"/>
    <property type="match status" value="1"/>
</dbReference>
<evidence type="ECO:0000256" key="9">
    <source>
        <dbReference type="SAM" id="MobiDB-lite"/>
    </source>
</evidence>
<evidence type="ECO:0000256" key="3">
    <source>
        <dbReference type="ARBA" id="ARBA00022763"/>
    </source>
</evidence>
<keyword evidence="5 8" id="KW-0233">DNA recombination</keyword>
<dbReference type="EMBL" id="JARKIE010000063">
    <property type="protein sequence ID" value="KAJ7690641.1"/>
    <property type="molecule type" value="Genomic_DNA"/>
</dbReference>
<dbReference type="Gene3D" id="3.40.1440.10">
    <property type="entry name" value="GIY-YIG endonuclease"/>
    <property type="match status" value="1"/>
</dbReference>
<dbReference type="CDD" id="cd10455">
    <property type="entry name" value="GIY-YIG_SLX1"/>
    <property type="match status" value="1"/>
</dbReference>
<dbReference type="AlphaFoldDB" id="A0AAD7DGE9"/>
<dbReference type="InterPro" id="IPR035901">
    <property type="entry name" value="GIY-YIG_endonuc_sf"/>
</dbReference>
<sequence>MAPRTLNARSSLFSHSIPSFYACYLLKSIQTPTSTATYIGSTPNPPKRIRQHNGELTQGAHKTRLRRPWVMQMIVYGFPSKLAALQFEWAWQHAHISRHLRDANGKAMLRRANTVSSNIRTVRMMISVHPWSTWPLHIKLFTDAAVKGWKNADDKAMPPLPRGFTCAIELEGVDGKSGQVGSGRQGPISVDDAQFTSVHLAKNTALLASNRRLACSVCSRDVHNFSTDPLNTTLCPTTGCTAVSHLSCLLDDFLSAQTIDTGMVPRGGQCRSCKTYVLWGDIVRAMYRRSAGGALAELEGDDDALFLSDIESPAPEALPPKSAKARGKTKAVSPKRGRPRLQEQDSSEGEAFDFNVSSSTDSAAPSPRKRSRPRKVSPVAVDAPAPAPSPRKRAKSGDVPAPDPPLKKRASKAAARLLVLQEPESSEGEAFDFNVSSSTDSEPPSARKRARPWKVSPVAVDAPGPSPRKRAKPRDISVPPTPDTPPKKRAPKPKPAAPAGLSLATTQLKRGRPKSPKQYHTLAQINAADSSDFFDSDSVGELGGKLAPLDYLAHRPSKLGPSQRPLVLKPGEVDFFDCTLEGVLSRTMSVLSVADAGDMIILSD</sequence>
<comment type="caution">
    <text evidence="11">The sequence shown here is derived from an EMBL/GenBank/DDBJ whole genome shotgun (WGS) entry which is preliminary data.</text>
</comment>
<evidence type="ECO:0000256" key="6">
    <source>
        <dbReference type="ARBA" id="ARBA00023204"/>
    </source>
</evidence>
<dbReference type="FunFam" id="3.40.1440.10:FF:000006">
    <property type="entry name" value="Structure-specific endonuclease subunit SLX1"/>
    <property type="match status" value="1"/>
</dbReference>
<dbReference type="InterPro" id="IPR000305">
    <property type="entry name" value="GIY-YIG_endonuc"/>
</dbReference>
<comment type="similarity">
    <text evidence="8">Belongs to the SLX1 family.</text>
</comment>
<dbReference type="GO" id="GO:0000724">
    <property type="term" value="P:double-strand break repair via homologous recombination"/>
    <property type="evidence" value="ECO:0007669"/>
    <property type="project" value="TreeGrafter"/>
</dbReference>
<proteinExistence type="inferred from homology"/>
<dbReference type="GO" id="GO:0017108">
    <property type="term" value="F:5'-flap endonuclease activity"/>
    <property type="evidence" value="ECO:0007669"/>
    <property type="project" value="InterPro"/>
</dbReference>
<keyword evidence="12" id="KW-1185">Reference proteome</keyword>
<protein>
    <recommendedName>
        <fullName evidence="10">GIY-YIG domain-containing protein</fullName>
    </recommendedName>
</protein>
<comment type="function">
    <text evidence="8">Catalytic subunit of the SLX1-SLX4 structure-specific endonuclease that resolves DNA secondary structures generated during DNA repair and recombination. Has endonuclease activity towards branched DNA substrates, introducing single-strand cuts in duplex DNA close to junctions with ss-DNA.</text>
</comment>
<dbReference type="PROSITE" id="PS50164">
    <property type="entry name" value="GIY_YIG"/>
    <property type="match status" value="1"/>
</dbReference>
<name>A0AAD7DGE9_MYCRO</name>
<evidence type="ECO:0000256" key="1">
    <source>
        <dbReference type="ARBA" id="ARBA00022722"/>
    </source>
</evidence>
<evidence type="ECO:0000256" key="2">
    <source>
        <dbReference type="ARBA" id="ARBA00022759"/>
    </source>
</evidence>
<keyword evidence="3 8" id="KW-0227">DNA damage</keyword>
<dbReference type="GO" id="GO:0033557">
    <property type="term" value="C:Slx1-Slx4 complex"/>
    <property type="evidence" value="ECO:0007669"/>
    <property type="project" value="UniProtKB-UniRule"/>
</dbReference>
<evidence type="ECO:0000256" key="7">
    <source>
        <dbReference type="ARBA" id="ARBA00023242"/>
    </source>
</evidence>
<evidence type="ECO:0000256" key="5">
    <source>
        <dbReference type="ARBA" id="ARBA00023172"/>
    </source>
</evidence>
<keyword evidence="4 8" id="KW-0378">Hydrolase</keyword>
<feature type="domain" description="GIY-YIG" evidence="10">
    <location>
        <begin position="19"/>
        <end position="101"/>
    </location>
</feature>
<comment type="cofactor">
    <cofactor evidence="8">
        <name>a divalent metal cation</name>
        <dbReference type="ChEBI" id="CHEBI:60240"/>
    </cofactor>
</comment>
<evidence type="ECO:0000256" key="4">
    <source>
        <dbReference type="ARBA" id="ARBA00022801"/>
    </source>
</evidence>
<comment type="subcellular location">
    <subcellularLocation>
        <location evidence="8">Nucleus</location>
    </subcellularLocation>
</comment>
<dbReference type="GO" id="GO:0008821">
    <property type="term" value="F:crossover junction DNA endonuclease activity"/>
    <property type="evidence" value="ECO:0007669"/>
    <property type="project" value="TreeGrafter"/>
</dbReference>
<keyword evidence="7 8" id="KW-0539">Nucleus</keyword>
<feature type="region of interest" description="Disordered" evidence="9">
    <location>
        <begin position="312"/>
        <end position="519"/>
    </location>
</feature>
<dbReference type="InterPro" id="IPR050381">
    <property type="entry name" value="SLX1_endonuclease"/>
</dbReference>
<dbReference type="Pfam" id="PF21202">
    <property type="entry name" value="SLX1_C"/>
    <property type="match status" value="1"/>
</dbReference>
<reference evidence="11" key="1">
    <citation type="submission" date="2023-03" db="EMBL/GenBank/DDBJ databases">
        <title>Massive genome expansion in bonnet fungi (Mycena s.s.) driven by repeated elements and novel gene families across ecological guilds.</title>
        <authorList>
            <consortium name="Lawrence Berkeley National Laboratory"/>
            <person name="Harder C.B."/>
            <person name="Miyauchi S."/>
            <person name="Viragh M."/>
            <person name="Kuo A."/>
            <person name="Thoen E."/>
            <person name="Andreopoulos B."/>
            <person name="Lu D."/>
            <person name="Skrede I."/>
            <person name="Drula E."/>
            <person name="Henrissat B."/>
            <person name="Morin E."/>
            <person name="Kohler A."/>
            <person name="Barry K."/>
            <person name="LaButti K."/>
            <person name="Morin E."/>
            <person name="Salamov A."/>
            <person name="Lipzen A."/>
            <person name="Mereny Z."/>
            <person name="Hegedus B."/>
            <person name="Baldrian P."/>
            <person name="Stursova M."/>
            <person name="Weitz H."/>
            <person name="Taylor A."/>
            <person name="Grigoriev I.V."/>
            <person name="Nagy L.G."/>
            <person name="Martin F."/>
            <person name="Kauserud H."/>
        </authorList>
    </citation>
    <scope>NUCLEOTIDE SEQUENCE</scope>
    <source>
        <strain evidence="11">CBHHK067</strain>
    </source>
</reference>
<dbReference type="HAMAP" id="MF_03100">
    <property type="entry name" value="Endonuc_su_Slx1"/>
    <property type="match status" value="1"/>
</dbReference>
<evidence type="ECO:0000256" key="8">
    <source>
        <dbReference type="HAMAP-Rule" id="MF_03100"/>
    </source>
</evidence>
<organism evidence="11 12">
    <name type="scientific">Mycena rosella</name>
    <name type="common">Pink bonnet</name>
    <name type="synonym">Agaricus rosellus</name>
    <dbReference type="NCBI Taxonomy" id="1033263"/>
    <lineage>
        <taxon>Eukaryota</taxon>
        <taxon>Fungi</taxon>
        <taxon>Dikarya</taxon>
        <taxon>Basidiomycota</taxon>
        <taxon>Agaricomycotina</taxon>
        <taxon>Agaricomycetes</taxon>
        <taxon>Agaricomycetidae</taxon>
        <taxon>Agaricales</taxon>
        <taxon>Marasmiineae</taxon>
        <taxon>Mycenaceae</taxon>
        <taxon>Mycena</taxon>
    </lineage>
</organism>
<keyword evidence="2 8" id="KW-0255">Endonuclease</keyword>